<dbReference type="EMBL" id="GGEC01061574">
    <property type="protein sequence ID" value="MBX42058.1"/>
    <property type="molecule type" value="Transcribed_RNA"/>
</dbReference>
<proteinExistence type="predicted"/>
<organism evidence="1">
    <name type="scientific">Rhizophora mucronata</name>
    <name type="common">Asiatic mangrove</name>
    <dbReference type="NCBI Taxonomy" id="61149"/>
    <lineage>
        <taxon>Eukaryota</taxon>
        <taxon>Viridiplantae</taxon>
        <taxon>Streptophyta</taxon>
        <taxon>Embryophyta</taxon>
        <taxon>Tracheophyta</taxon>
        <taxon>Spermatophyta</taxon>
        <taxon>Magnoliopsida</taxon>
        <taxon>eudicotyledons</taxon>
        <taxon>Gunneridae</taxon>
        <taxon>Pentapetalae</taxon>
        <taxon>rosids</taxon>
        <taxon>fabids</taxon>
        <taxon>Malpighiales</taxon>
        <taxon>Rhizophoraceae</taxon>
        <taxon>Rhizophora</taxon>
    </lineage>
</organism>
<name>A0A2P2NHU5_RHIMU</name>
<accession>A0A2P2NHU5</accession>
<evidence type="ECO:0000313" key="1">
    <source>
        <dbReference type="EMBL" id="MBX42058.1"/>
    </source>
</evidence>
<dbReference type="AlphaFoldDB" id="A0A2P2NHU5"/>
<sequence length="38" mass="4369">MPRRLQIQPGSSNNFCQILVDHELEIMISMHGGMVETR</sequence>
<protein>
    <submittedName>
        <fullName evidence="1">Uncharacterized protein</fullName>
    </submittedName>
</protein>
<reference evidence="1" key="1">
    <citation type="submission" date="2018-02" db="EMBL/GenBank/DDBJ databases">
        <title>Rhizophora mucronata_Transcriptome.</title>
        <authorList>
            <person name="Meera S.P."/>
            <person name="Sreeshan A."/>
            <person name="Augustine A."/>
        </authorList>
    </citation>
    <scope>NUCLEOTIDE SEQUENCE</scope>
    <source>
        <tissue evidence="1">Leaf</tissue>
    </source>
</reference>